<dbReference type="Gene3D" id="1.25.10.10">
    <property type="entry name" value="Leucine-rich Repeat Variant"/>
    <property type="match status" value="2"/>
</dbReference>
<name>A0AAN7W4S6_9SACH</name>
<dbReference type="GO" id="GO:0007076">
    <property type="term" value="P:mitotic chromosome condensation"/>
    <property type="evidence" value="ECO:0007669"/>
    <property type="project" value="InterPro"/>
</dbReference>
<evidence type="ECO:0000256" key="11">
    <source>
        <dbReference type="SAM" id="MobiDB-lite"/>
    </source>
</evidence>
<dbReference type="GO" id="GO:0042393">
    <property type="term" value="F:histone binding"/>
    <property type="evidence" value="ECO:0007669"/>
    <property type="project" value="TreeGrafter"/>
</dbReference>
<evidence type="ECO:0000256" key="2">
    <source>
        <dbReference type="ARBA" id="ARBA00004286"/>
    </source>
</evidence>
<dbReference type="GO" id="GO:0000779">
    <property type="term" value="C:condensed chromosome, centromeric region"/>
    <property type="evidence" value="ECO:0007669"/>
    <property type="project" value="TreeGrafter"/>
</dbReference>
<dbReference type="Pfam" id="PF12922">
    <property type="entry name" value="Cnd1_N"/>
    <property type="match status" value="1"/>
</dbReference>
<keyword evidence="9 10" id="KW-0131">Cell cycle</keyword>
<keyword evidence="15" id="KW-1185">Reference proteome</keyword>
<evidence type="ECO:0000256" key="6">
    <source>
        <dbReference type="ARBA" id="ARBA00022776"/>
    </source>
</evidence>
<dbReference type="FunFam" id="1.25.10.10:FF:000272">
    <property type="entry name" value="Condensin complex subunit 1"/>
    <property type="match status" value="1"/>
</dbReference>
<dbReference type="GO" id="GO:0000796">
    <property type="term" value="C:condensin complex"/>
    <property type="evidence" value="ECO:0007669"/>
    <property type="project" value="TreeGrafter"/>
</dbReference>
<evidence type="ECO:0000256" key="4">
    <source>
        <dbReference type="ARBA" id="ARBA00022454"/>
    </source>
</evidence>
<dbReference type="GO" id="GO:0051301">
    <property type="term" value="P:cell division"/>
    <property type="evidence" value="ECO:0007669"/>
    <property type="project" value="UniProtKB-KW"/>
</dbReference>
<comment type="function">
    <text evidence="10">Regulatory subunit of the condensin complex, a complex required for conversion of interphase chromatin into mitotic-like condense chromosomes. The condensin complex probably introduces positive supercoils into relaxed DNA in the presence of type I topoisomerases and converts nicked DNA into positive knotted forms in the presence of type II topoisomerases.</text>
</comment>
<proteinExistence type="inferred from homology"/>
<dbReference type="PANTHER" id="PTHR14222">
    <property type="entry name" value="CONDENSIN"/>
    <property type="match status" value="1"/>
</dbReference>
<dbReference type="PANTHER" id="PTHR14222:SF2">
    <property type="entry name" value="CONDENSIN COMPLEX SUBUNIT 1"/>
    <property type="match status" value="1"/>
</dbReference>
<accession>A0AAN7W4S6</accession>
<feature type="domain" description="Condensin complex subunit 1 N-terminal" evidence="13">
    <location>
        <begin position="67"/>
        <end position="234"/>
    </location>
</feature>
<comment type="subcellular location">
    <subcellularLocation>
        <location evidence="2">Chromosome</location>
    </subcellularLocation>
    <subcellularLocation>
        <location evidence="1">Nucleus</location>
    </subcellularLocation>
</comment>
<keyword evidence="6 10" id="KW-0498">Mitosis</keyword>
<evidence type="ECO:0000256" key="1">
    <source>
        <dbReference type="ARBA" id="ARBA00004123"/>
    </source>
</evidence>
<dbReference type="EMBL" id="JAWIZZ010000038">
    <property type="protein sequence ID" value="KAK5781236.1"/>
    <property type="molecule type" value="Genomic_DNA"/>
</dbReference>
<dbReference type="Proteomes" id="UP001306508">
    <property type="component" value="Unassembled WGS sequence"/>
</dbReference>
<dbReference type="InterPro" id="IPR024324">
    <property type="entry name" value="Condensin_cplx_su1_N"/>
</dbReference>
<comment type="similarity">
    <text evidence="3 10">Belongs to the CND1 (condensin subunit 1) family.</text>
</comment>
<organism evidence="14 15">
    <name type="scientific">Arxiozyma heterogenica</name>
    <dbReference type="NCBI Taxonomy" id="278026"/>
    <lineage>
        <taxon>Eukaryota</taxon>
        <taxon>Fungi</taxon>
        <taxon>Dikarya</taxon>
        <taxon>Ascomycota</taxon>
        <taxon>Saccharomycotina</taxon>
        <taxon>Saccharomycetes</taxon>
        <taxon>Saccharomycetales</taxon>
        <taxon>Saccharomycetaceae</taxon>
        <taxon>Arxiozyma</taxon>
    </lineage>
</organism>
<gene>
    <name evidence="14" type="ORF">RI543_001636</name>
</gene>
<dbReference type="PIRSF" id="PIRSF017127">
    <property type="entry name" value="Condensin_D2"/>
    <property type="match status" value="1"/>
</dbReference>
<feature type="region of interest" description="Disordered" evidence="11">
    <location>
        <begin position="843"/>
        <end position="863"/>
    </location>
</feature>
<keyword evidence="4" id="KW-0158">Chromosome</keyword>
<keyword evidence="7 10" id="KW-0226">DNA condensation</keyword>
<dbReference type="InterPro" id="IPR007673">
    <property type="entry name" value="Condensin_cplx_su1"/>
</dbReference>
<dbReference type="InterPro" id="IPR011989">
    <property type="entry name" value="ARM-like"/>
</dbReference>
<evidence type="ECO:0000256" key="7">
    <source>
        <dbReference type="ARBA" id="ARBA00023067"/>
    </source>
</evidence>
<evidence type="ECO:0000256" key="3">
    <source>
        <dbReference type="ARBA" id="ARBA00009606"/>
    </source>
</evidence>
<evidence type="ECO:0000256" key="5">
    <source>
        <dbReference type="ARBA" id="ARBA00022618"/>
    </source>
</evidence>
<reference evidence="15" key="1">
    <citation type="submission" date="2023-07" db="EMBL/GenBank/DDBJ databases">
        <title>A draft genome of Kazachstania heterogenica Y-27499.</title>
        <authorList>
            <person name="Donic C."/>
            <person name="Kralova J.S."/>
            <person name="Fidel L."/>
            <person name="Ben-Dor S."/>
            <person name="Jung S."/>
        </authorList>
    </citation>
    <scope>NUCLEOTIDE SEQUENCE [LARGE SCALE GENOMIC DNA]</scope>
    <source>
        <strain evidence="15">Y27499</strain>
    </source>
</reference>
<evidence type="ECO:0000313" key="14">
    <source>
        <dbReference type="EMBL" id="KAK5781236.1"/>
    </source>
</evidence>
<evidence type="ECO:0000256" key="9">
    <source>
        <dbReference type="ARBA" id="ARBA00023306"/>
    </source>
</evidence>
<comment type="caution">
    <text evidence="14">The sequence shown here is derived from an EMBL/GenBank/DDBJ whole genome shotgun (WGS) entry which is preliminary data.</text>
</comment>
<evidence type="ECO:0000259" key="13">
    <source>
        <dbReference type="Pfam" id="PF12922"/>
    </source>
</evidence>
<dbReference type="GO" id="GO:0005634">
    <property type="term" value="C:nucleus"/>
    <property type="evidence" value="ECO:0007669"/>
    <property type="project" value="UniProtKB-SubCell"/>
</dbReference>
<dbReference type="SUPFAM" id="SSF48371">
    <property type="entry name" value="ARM repeat"/>
    <property type="match status" value="1"/>
</dbReference>
<evidence type="ECO:0000313" key="15">
    <source>
        <dbReference type="Proteomes" id="UP001306508"/>
    </source>
</evidence>
<dbReference type="Pfam" id="PF12717">
    <property type="entry name" value="Cnd1"/>
    <property type="match status" value="1"/>
</dbReference>
<dbReference type="GO" id="GO:0010032">
    <property type="term" value="P:meiotic chromosome condensation"/>
    <property type="evidence" value="ECO:0007669"/>
    <property type="project" value="TreeGrafter"/>
</dbReference>
<dbReference type="InterPro" id="IPR026971">
    <property type="entry name" value="CND1/NCAPD3"/>
</dbReference>
<evidence type="ECO:0000259" key="12">
    <source>
        <dbReference type="Pfam" id="PF12717"/>
    </source>
</evidence>
<dbReference type="InterPro" id="IPR032682">
    <property type="entry name" value="Cnd1_C"/>
</dbReference>
<keyword evidence="8" id="KW-0539">Nucleus</keyword>
<evidence type="ECO:0000256" key="8">
    <source>
        <dbReference type="ARBA" id="ARBA00023242"/>
    </source>
</evidence>
<keyword evidence="5 10" id="KW-0132">Cell division</keyword>
<protein>
    <recommendedName>
        <fullName evidence="10">Condensin complex subunit 1</fullName>
    </recommendedName>
</protein>
<feature type="domain" description="Condensin complex subunit 1 C-terminal" evidence="12">
    <location>
        <begin position="962"/>
        <end position="1122"/>
    </location>
</feature>
<dbReference type="AlphaFoldDB" id="A0AAN7W4S6"/>
<sequence length="1145" mass="129466">MLLFSLSEHLTKFQTCDKSAFPEVENPSRLLNYVIDSLAISPDQITEEDTFDALLGLCQSFKHLPIKLQTQLTYLVASSLNSCAKDIKANIQPDIDYNELIDLIPRWKSHLEIYSYLVHVLLFFQQESIRGILSQKSVNKKGRKESCLHANVDVFRKIINQVESLCESIISVLNLDLAMIFQTTPERDLFVMMFTRPLHSLMDIEATVKIASLKTIIQRIICLSVKNHGQSLNVQTFIISDLTYFLHLSNFNAELLTLLNDEFNFSQLTEDVLKEIGSRKFNIRDTTGPKSASTFLVKLSELSPLIMLRQMSQLITLLNSSVVTLRSALVESCGNILVSLILDISDDVSQRPGVSHQQIDTLIELLEERFCDANPYVRTKAIQGCLKVISLPKTINSRFKTEFTKLAVRSLSDKSSLVRRNAIKLLSKLLLKHPFTGVHGDQLKLTDWLEYLKAVKKKVQENEKSSVLPNNINADDSISDVENSITDMHSGLDLGNPTQTIKLKLLEKYYNDAVEFIEQIHKAINLVSALLFSKNRNEILEAMDFLVLTEAFSLEPSMKAIKKMLHLVWVKGTNDEGTSITTHLLDCYKQLFFSVPDNLTAINASKYIADNLIDITIGSSLSDLTSLEKLLCSMYKEGMITGEIINVLWDIYKYPLTYEDYNTSIMLKNKIHGSIIILGMLALEDNSIISKGLPYLQRVGLDSIGELDLTLCKYTCIALQRIASKSEDLAVDKVQEEIIVKKIYSKIIKYTTNPQFYPMCEQAIAALFVVSSQPDFVVSSLIKEKTMMTFGNPEEPSELSSSKDISRITSLSQLLFIVGQVAVKTLVYIEKCEGQFKKRKLSAENTNRNDGQESFDPEETKYSTDKTKTDELAMIGGTNEDDFCDAIQFIKEEELLFGSNSLLGQFCPLVESIVSNSLRFNDTMLQRTACLCLEKLMCISSKYCEKALPLLITVMEKSPDPVVRSNAILGLGDMAVCFNSLVDENTDYLYRRLHDSDIMVQRTCLMTITFLILAGQVKVKGQLGEMAKCLENSDHTISNMCRLFFTELAAKDNAIYNGFIDIFSNLSSDKALERDNFKKIMKFLISFIDKERHQKQLSEKLFARLTSCTSQEQWDDIAFVLNCIPYSDETINARLKEGFKLVKVN</sequence>
<evidence type="ECO:0000256" key="10">
    <source>
        <dbReference type="PIRNR" id="PIRNR017127"/>
    </source>
</evidence>
<dbReference type="InterPro" id="IPR016024">
    <property type="entry name" value="ARM-type_fold"/>
</dbReference>